<evidence type="ECO:0000256" key="5">
    <source>
        <dbReference type="ARBA" id="ARBA00023163"/>
    </source>
</evidence>
<dbReference type="GO" id="GO:0006353">
    <property type="term" value="P:DNA-templated transcription termination"/>
    <property type="evidence" value="ECO:0007669"/>
    <property type="project" value="InterPro"/>
</dbReference>
<dbReference type="RefSeq" id="WP_114366451.1">
    <property type="nucleotide sequence ID" value="NZ_BHZF01000005.1"/>
</dbReference>
<dbReference type="GO" id="GO:0003723">
    <property type="term" value="F:RNA binding"/>
    <property type="evidence" value="ECO:0007669"/>
    <property type="project" value="UniProtKB-KW"/>
</dbReference>
<feature type="domain" description="NusB/RsmB/TIM44" evidence="6">
    <location>
        <begin position="179"/>
        <end position="291"/>
    </location>
</feature>
<sequence length="310" mass="36688">MLTRRQIRIKTFQALFAYYHSTIDVNAGVANLYKSFESIYELYLFELRGILEVRNFAMELIERRKQKIKPTFEDLHPNLRFVNNKILLRLANDSKVAKAFEKKKINWGDDRELIGRIFQQLLKSEAYLTYMNGTSGMDDLEFILWLYSAFFANNEIVHQLYEDKNIHWAEELEPAQMLVCQTLQNIAEEKSNILCDIFKDESDRQMPEILYRKTIENDKYLEELIIKKIANWEPDRINISDMILMKMAICEFLFFEEIPVKVTINEYLDLSKLYSTPKSRIFINGIIDKIAQELTEQHIAIKTGRGLLQE</sequence>
<keyword evidence="2" id="KW-0889">Transcription antitermination</keyword>
<evidence type="ECO:0000256" key="1">
    <source>
        <dbReference type="ARBA" id="ARBA00005952"/>
    </source>
</evidence>
<keyword evidence="4" id="KW-0805">Transcription regulation</keyword>
<dbReference type="InterPro" id="IPR011605">
    <property type="entry name" value="NusB_fam"/>
</dbReference>
<reference evidence="7 8" key="1">
    <citation type="submission" date="2018-07" db="EMBL/GenBank/DDBJ databases">
        <title>Genomic Encyclopedia of Type Strains, Phase IV (KMG-IV): sequencing the most valuable type-strain genomes for metagenomic binning, comparative biology and taxonomic classification.</title>
        <authorList>
            <person name="Goeker M."/>
        </authorList>
    </citation>
    <scope>NUCLEOTIDE SEQUENCE [LARGE SCALE GENOMIC DNA]</scope>
    <source>
        <strain evidence="7 8">DSM 21410</strain>
    </source>
</reference>
<dbReference type="InterPro" id="IPR006027">
    <property type="entry name" value="NusB_RsmB_TIM44"/>
</dbReference>
<gene>
    <name evidence="7" type="ORF">DES35_104175</name>
</gene>
<keyword evidence="3" id="KW-0694">RNA-binding</keyword>
<keyword evidence="8" id="KW-1185">Reference proteome</keyword>
<comment type="similarity">
    <text evidence="1">Belongs to the NusB family.</text>
</comment>
<proteinExistence type="inferred from homology"/>
<keyword evidence="5" id="KW-0804">Transcription</keyword>
<evidence type="ECO:0000313" key="7">
    <source>
        <dbReference type="EMBL" id="RCX02414.1"/>
    </source>
</evidence>
<evidence type="ECO:0000256" key="4">
    <source>
        <dbReference type="ARBA" id="ARBA00023015"/>
    </source>
</evidence>
<evidence type="ECO:0000256" key="2">
    <source>
        <dbReference type="ARBA" id="ARBA00022814"/>
    </source>
</evidence>
<dbReference type="Gene3D" id="1.10.940.10">
    <property type="entry name" value="NusB-like"/>
    <property type="match status" value="1"/>
</dbReference>
<dbReference type="AlphaFoldDB" id="A0A369A4P0"/>
<dbReference type="SUPFAM" id="SSF48013">
    <property type="entry name" value="NusB-like"/>
    <property type="match status" value="1"/>
</dbReference>
<name>A0A369A4P0_9FLAO</name>
<dbReference type="Proteomes" id="UP000253517">
    <property type="component" value="Unassembled WGS sequence"/>
</dbReference>
<dbReference type="GO" id="GO:0005829">
    <property type="term" value="C:cytosol"/>
    <property type="evidence" value="ECO:0007669"/>
    <property type="project" value="TreeGrafter"/>
</dbReference>
<dbReference type="GO" id="GO:0031564">
    <property type="term" value="P:transcription antitermination"/>
    <property type="evidence" value="ECO:0007669"/>
    <property type="project" value="UniProtKB-KW"/>
</dbReference>
<dbReference type="Pfam" id="PF01029">
    <property type="entry name" value="NusB"/>
    <property type="match status" value="1"/>
</dbReference>
<evidence type="ECO:0000256" key="3">
    <source>
        <dbReference type="ARBA" id="ARBA00022884"/>
    </source>
</evidence>
<evidence type="ECO:0000313" key="8">
    <source>
        <dbReference type="Proteomes" id="UP000253517"/>
    </source>
</evidence>
<organism evidence="7 8">
    <name type="scientific">Schleiferia thermophila</name>
    <dbReference type="NCBI Taxonomy" id="884107"/>
    <lineage>
        <taxon>Bacteria</taxon>
        <taxon>Pseudomonadati</taxon>
        <taxon>Bacteroidota</taxon>
        <taxon>Flavobacteriia</taxon>
        <taxon>Flavobacteriales</taxon>
        <taxon>Schleiferiaceae</taxon>
        <taxon>Schleiferia</taxon>
    </lineage>
</organism>
<dbReference type="InterPro" id="IPR035926">
    <property type="entry name" value="NusB-like_sf"/>
</dbReference>
<comment type="caution">
    <text evidence="7">The sequence shown here is derived from an EMBL/GenBank/DDBJ whole genome shotgun (WGS) entry which is preliminary data.</text>
</comment>
<protein>
    <submittedName>
        <fullName evidence="7">NusB antitermination factor</fullName>
    </submittedName>
</protein>
<accession>A0A369A4P0</accession>
<dbReference type="EMBL" id="QPJS01000004">
    <property type="protein sequence ID" value="RCX02414.1"/>
    <property type="molecule type" value="Genomic_DNA"/>
</dbReference>
<evidence type="ECO:0000259" key="6">
    <source>
        <dbReference type="Pfam" id="PF01029"/>
    </source>
</evidence>
<dbReference type="PANTHER" id="PTHR11078:SF3">
    <property type="entry name" value="ANTITERMINATION NUSB DOMAIN-CONTAINING PROTEIN"/>
    <property type="match status" value="1"/>
</dbReference>
<dbReference type="PANTHER" id="PTHR11078">
    <property type="entry name" value="N UTILIZATION SUBSTANCE PROTEIN B-RELATED"/>
    <property type="match status" value="1"/>
</dbReference>